<protein>
    <recommendedName>
        <fullName evidence="12">Galactose-3-O-sulfotransferase 3</fullName>
    </recommendedName>
</protein>
<keyword evidence="4" id="KW-0812">Transmembrane</keyword>
<evidence type="ECO:0000256" key="6">
    <source>
        <dbReference type="ARBA" id="ARBA00022989"/>
    </source>
</evidence>
<dbReference type="GO" id="GO:0001733">
    <property type="term" value="F:galactosylceramide sulfotransferase activity"/>
    <property type="evidence" value="ECO:0007669"/>
    <property type="project" value="InterPro"/>
</dbReference>
<dbReference type="InterPro" id="IPR009729">
    <property type="entry name" value="Gal-3-0_sulfotransfrase"/>
</dbReference>
<dbReference type="InterPro" id="IPR027417">
    <property type="entry name" value="P-loop_NTPase"/>
</dbReference>
<dbReference type="EnsemblMetazoa" id="G5288.1">
    <property type="protein sequence ID" value="G5288.1:cds"/>
    <property type="gene ID" value="G5288"/>
</dbReference>
<keyword evidence="7" id="KW-0333">Golgi apparatus</keyword>
<dbReference type="SUPFAM" id="SSF52540">
    <property type="entry name" value="P-loop containing nucleoside triphosphate hydrolases"/>
    <property type="match status" value="1"/>
</dbReference>
<evidence type="ECO:0000313" key="10">
    <source>
        <dbReference type="EnsemblMetazoa" id="G5288.1:cds"/>
    </source>
</evidence>
<evidence type="ECO:0000256" key="3">
    <source>
        <dbReference type="ARBA" id="ARBA00022679"/>
    </source>
</evidence>
<evidence type="ECO:0000256" key="1">
    <source>
        <dbReference type="ARBA" id="ARBA00004323"/>
    </source>
</evidence>
<evidence type="ECO:0000313" key="11">
    <source>
        <dbReference type="Proteomes" id="UP000005408"/>
    </source>
</evidence>
<dbReference type="GO" id="GO:0000139">
    <property type="term" value="C:Golgi membrane"/>
    <property type="evidence" value="ECO:0007669"/>
    <property type="project" value="UniProtKB-SubCell"/>
</dbReference>
<keyword evidence="3" id="KW-0808">Transferase</keyword>
<dbReference type="OrthoDB" id="514299at2759"/>
<evidence type="ECO:0000256" key="8">
    <source>
        <dbReference type="ARBA" id="ARBA00023136"/>
    </source>
</evidence>
<dbReference type="Gene3D" id="3.40.50.300">
    <property type="entry name" value="P-loop containing nucleotide triphosphate hydrolases"/>
    <property type="match status" value="1"/>
</dbReference>
<comment type="similarity">
    <text evidence="2">Belongs to the galactose-3-O-sulfotransferase family.</text>
</comment>
<dbReference type="Proteomes" id="UP000005408">
    <property type="component" value="Unassembled WGS sequence"/>
</dbReference>
<evidence type="ECO:0000256" key="7">
    <source>
        <dbReference type="ARBA" id="ARBA00023034"/>
    </source>
</evidence>
<dbReference type="OMA" id="GHINDGK"/>
<evidence type="ECO:0000256" key="2">
    <source>
        <dbReference type="ARBA" id="ARBA00008124"/>
    </source>
</evidence>
<proteinExistence type="inferred from homology"/>
<name>A0A8W8NA40_MAGGI</name>
<evidence type="ECO:0000256" key="4">
    <source>
        <dbReference type="ARBA" id="ARBA00022692"/>
    </source>
</evidence>
<dbReference type="PANTHER" id="PTHR14647">
    <property type="entry name" value="GALACTOSE-3-O-SULFOTRANSFERASE"/>
    <property type="match status" value="1"/>
</dbReference>
<keyword evidence="9" id="KW-0325">Glycoprotein</keyword>
<dbReference type="GO" id="GO:0009247">
    <property type="term" value="P:glycolipid biosynthetic process"/>
    <property type="evidence" value="ECO:0007669"/>
    <property type="project" value="InterPro"/>
</dbReference>
<evidence type="ECO:0000256" key="5">
    <source>
        <dbReference type="ARBA" id="ARBA00022968"/>
    </source>
</evidence>
<keyword evidence="8" id="KW-0472">Membrane</keyword>
<keyword evidence="11" id="KW-1185">Reference proteome</keyword>
<comment type="subcellular location">
    <subcellularLocation>
        <location evidence="1">Golgi apparatus membrane</location>
        <topology evidence="1">Single-pass type II membrane protein</topology>
    </subcellularLocation>
</comment>
<keyword evidence="6" id="KW-1133">Transmembrane helix</keyword>
<organism evidence="10 11">
    <name type="scientific">Magallana gigas</name>
    <name type="common">Pacific oyster</name>
    <name type="synonym">Crassostrea gigas</name>
    <dbReference type="NCBI Taxonomy" id="29159"/>
    <lineage>
        <taxon>Eukaryota</taxon>
        <taxon>Metazoa</taxon>
        <taxon>Spiralia</taxon>
        <taxon>Lophotrochozoa</taxon>
        <taxon>Mollusca</taxon>
        <taxon>Bivalvia</taxon>
        <taxon>Autobranchia</taxon>
        <taxon>Pteriomorphia</taxon>
        <taxon>Ostreida</taxon>
        <taxon>Ostreoidea</taxon>
        <taxon>Ostreidae</taxon>
        <taxon>Magallana</taxon>
    </lineage>
</organism>
<reference evidence="10" key="1">
    <citation type="submission" date="2022-08" db="UniProtKB">
        <authorList>
            <consortium name="EnsemblMetazoa"/>
        </authorList>
    </citation>
    <scope>IDENTIFICATION</scope>
    <source>
        <strain evidence="10">05x7-T-G4-1.051#20</strain>
    </source>
</reference>
<keyword evidence="5" id="KW-0735">Signal-anchor</keyword>
<sequence>MKRYIFSASLVIATLLVWVNNIKLFGKYDSNTNQRTKALRVAVIPNNQKQVHHIFYLKVHKTGSSTVQNVFLRYGIDRDLTFVVPNNSSGYRNVISYTDTAIPGYNIIPLPKDRHFEMLCFHVIYNRTALDKIMPNDTKYVAIVREPFLQFDSTLRYFKHVFGDGQNVSTFLKNPHLYKNEDVRGSFTNNRMAFEFDFPESLFRDFNSHKTQEYLKKLDEEFDVVLVNEYMEESIVLLRRILNWKVKDVIFLILNKNVLHTLDNTELEKRQLYRQYAKLDYALYEFFFERLWRQINIFGQDIFREISYFKSLRRSVENFCSTDSGPFIFVQNSTWSESFRVSRKDCDDMLRHENDYVDMILPRQYK</sequence>
<evidence type="ECO:0008006" key="12">
    <source>
        <dbReference type="Google" id="ProtNLM"/>
    </source>
</evidence>
<dbReference type="Pfam" id="PF06990">
    <property type="entry name" value="Gal-3-0_sulfotr"/>
    <property type="match status" value="1"/>
</dbReference>
<dbReference type="AlphaFoldDB" id="A0A8W8NA40"/>
<accession>A0A8W8NA40</accession>
<dbReference type="PANTHER" id="PTHR14647:SF87">
    <property type="entry name" value="PUTATIVE-RELATED"/>
    <property type="match status" value="1"/>
</dbReference>
<evidence type="ECO:0000256" key="9">
    <source>
        <dbReference type="ARBA" id="ARBA00023180"/>
    </source>
</evidence>